<dbReference type="PROSITE" id="PS50918">
    <property type="entry name" value="WWE"/>
    <property type="match status" value="1"/>
</dbReference>
<dbReference type="EMBL" id="MK500566">
    <property type="protein sequence ID" value="QBK91898.1"/>
    <property type="molecule type" value="Genomic_DNA"/>
</dbReference>
<dbReference type="SUPFAM" id="SSF46785">
    <property type="entry name" value="Winged helix' DNA-binding domain"/>
    <property type="match status" value="1"/>
</dbReference>
<evidence type="ECO:0000259" key="2">
    <source>
        <dbReference type="PROSITE" id="PS50918"/>
    </source>
</evidence>
<dbReference type="GO" id="GO:0003677">
    <property type="term" value="F:DNA binding"/>
    <property type="evidence" value="ECO:0007669"/>
    <property type="project" value="InterPro"/>
</dbReference>
<reference evidence="4" key="1">
    <citation type="journal article" date="2019" name="MBio">
        <title>Virus Genomes from Deep Sea Sediments Expand the Ocean Megavirome and Support Independent Origins of Viral Gigantism.</title>
        <authorList>
            <person name="Backstrom D."/>
            <person name="Yutin N."/>
            <person name="Jorgensen S.L."/>
            <person name="Dharamshi J."/>
            <person name="Homa F."/>
            <person name="Zaremba-Niedwiedzka K."/>
            <person name="Spang A."/>
            <person name="Wolf Y.I."/>
            <person name="Koonin E.V."/>
            <person name="Ettema T.J."/>
        </authorList>
    </citation>
    <scope>NUCLEOTIDE SEQUENCE</scope>
</reference>
<dbReference type="InterPro" id="IPR036388">
    <property type="entry name" value="WH-like_DNA-bd_sf"/>
</dbReference>
<protein>
    <submittedName>
        <fullName evidence="4">Linker histone H1 and H5 family protein</fullName>
    </submittedName>
</protein>
<sequence>MIGKKNDGRRRRRFPVKKRPFINLGFYKTVKDIVQRLHYLYIMDTSTTTMRKTKPTYLIMIAKALLALNESEKKVYHSRYKIAEFIRKIYPVSSSYKRYLRDNLKFGVTKKYFLQRKESFRLSALGKQGVLHTSLKKATKVTRPPRPTPSTTTSSTTTTTTMSQKAARKAARRVRRARSQVSRSQISKAKALVNSIPPSPSSKPHKWQYEERPAVFYDYDSKASTLVEGAYKEYVAAPSQWDVRSIHSGEWCYQVDFPNMIQTNIQHENHNVRVIRRVPC</sequence>
<accession>A0A481Z7N0</accession>
<dbReference type="InterPro" id="IPR036390">
    <property type="entry name" value="WH_DNA-bd_sf"/>
</dbReference>
<evidence type="ECO:0000259" key="3">
    <source>
        <dbReference type="PROSITE" id="PS51504"/>
    </source>
</evidence>
<name>A0A481Z7N0_9VIRU</name>
<evidence type="ECO:0000256" key="1">
    <source>
        <dbReference type="SAM" id="MobiDB-lite"/>
    </source>
</evidence>
<dbReference type="Gene3D" id="3.30.720.50">
    <property type="match status" value="1"/>
</dbReference>
<feature type="region of interest" description="Disordered" evidence="1">
    <location>
        <begin position="135"/>
        <end position="207"/>
    </location>
</feature>
<feature type="domain" description="WWE" evidence="2">
    <location>
        <begin position="193"/>
        <end position="277"/>
    </location>
</feature>
<dbReference type="Gene3D" id="1.10.10.10">
    <property type="entry name" value="Winged helix-like DNA-binding domain superfamily/Winged helix DNA-binding domain"/>
    <property type="match status" value="1"/>
</dbReference>
<dbReference type="InterPro" id="IPR005818">
    <property type="entry name" value="Histone_H1/H5_H15"/>
</dbReference>
<dbReference type="InterPro" id="IPR004170">
    <property type="entry name" value="WWE_dom"/>
</dbReference>
<gene>
    <name evidence="4" type="ORF">LCPAC304_02390</name>
</gene>
<dbReference type="Pfam" id="PF02825">
    <property type="entry name" value="WWE"/>
    <property type="match status" value="1"/>
</dbReference>
<dbReference type="SUPFAM" id="SSF117839">
    <property type="entry name" value="WWE domain"/>
    <property type="match status" value="1"/>
</dbReference>
<feature type="domain" description="H15" evidence="3">
    <location>
        <begin position="53"/>
        <end position="124"/>
    </location>
</feature>
<organism evidence="4">
    <name type="scientific">Pithovirus LCPAC304</name>
    <dbReference type="NCBI Taxonomy" id="2506594"/>
    <lineage>
        <taxon>Viruses</taxon>
        <taxon>Pithoviruses</taxon>
    </lineage>
</organism>
<evidence type="ECO:0000313" key="4">
    <source>
        <dbReference type="EMBL" id="QBK91898.1"/>
    </source>
</evidence>
<dbReference type="Pfam" id="PF00538">
    <property type="entry name" value="Linker_histone"/>
    <property type="match status" value="1"/>
</dbReference>
<feature type="compositionally biased region" description="Low complexity" evidence="1">
    <location>
        <begin position="149"/>
        <end position="165"/>
    </location>
</feature>
<proteinExistence type="predicted"/>
<dbReference type="InterPro" id="IPR037197">
    <property type="entry name" value="WWE_dom_sf"/>
</dbReference>
<dbReference type="PROSITE" id="PS51504">
    <property type="entry name" value="H15"/>
    <property type="match status" value="1"/>
</dbReference>
<feature type="compositionally biased region" description="Basic residues" evidence="1">
    <location>
        <begin position="166"/>
        <end position="178"/>
    </location>
</feature>